<dbReference type="InterPro" id="IPR002818">
    <property type="entry name" value="DJ-1/PfpI"/>
</dbReference>
<evidence type="ECO:0000259" key="4">
    <source>
        <dbReference type="PROSITE" id="PS01124"/>
    </source>
</evidence>
<dbReference type="GO" id="GO:0043565">
    <property type="term" value="F:sequence-specific DNA binding"/>
    <property type="evidence" value="ECO:0007669"/>
    <property type="project" value="InterPro"/>
</dbReference>
<dbReference type="SUPFAM" id="SSF46689">
    <property type="entry name" value="Homeodomain-like"/>
    <property type="match status" value="2"/>
</dbReference>
<accession>A0A7W9U328</accession>
<feature type="domain" description="HTH araC/xylS-type" evidence="4">
    <location>
        <begin position="254"/>
        <end position="352"/>
    </location>
</feature>
<dbReference type="EMBL" id="JACHBW010000023">
    <property type="protein sequence ID" value="MBB6106141.1"/>
    <property type="molecule type" value="Genomic_DNA"/>
</dbReference>
<sequence length="370" mass="40905">MAMIELYSRTRKWQHRHYSRNFRHAMTIVRIWVYDGILASGVAGPVDVFSAANQFHTREAAPGKTSAPLFTWRVESLDGQPVTAASGQIIHVDGRIDPRKRTDAVLLTAPFFSNIDEFIGRREQLNALSSALRRQRKAGAVLAAYCTANYLLAEAGLLDGRAATTHWARAADFARRYPRVEVRAQELLIAQDGILSGASVTSYLNLAVRLVETFAGEALATRTAKALLIDMNRTSQASFATLLDEHGHTDTLVARAQKQMEVTLQQGFSLSELAASLAVSERTLNRRFKEAVGLAPLAYLQNLRIEVAKRLLETRPIGLEAVSQRVGYGDISTFRQLFKRKTGLSPREYQMGFSRAPAQNSEAESGLNDG</sequence>
<evidence type="ECO:0000313" key="5">
    <source>
        <dbReference type="EMBL" id="MBB6106141.1"/>
    </source>
</evidence>
<dbReference type="GO" id="GO:0003700">
    <property type="term" value="F:DNA-binding transcription factor activity"/>
    <property type="evidence" value="ECO:0007669"/>
    <property type="project" value="InterPro"/>
</dbReference>
<dbReference type="InterPro" id="IPR018060">
    <property type="entry name" value="HTH_AraC"/>
</dbReference>
<protein>
    <submittedName>
        <fullName evidence="5">Transcriptional regulator GlxA family with amidase domain</fullName>
    </submittedName>
</protein>
<gene>
    <name evidence="5" type="ORF">F4827_006012</name>
</gene>
<dbReference type="PROSITE" id="PS00041">
    <property type="entry name" value="HTH_ARAC_FAMILY_1"/>
    <property type="match status" value="1"/>
</dbReference>
<organism evidence="5 6">
    <name type="scientific">Paraburkholderia bannensis</name>
    <dbReference type="NCBI Taxonomy" id="765414"/>
    <lineage>
        <taxon>Bacteria</taxon>
        <taxon>Pseudomonadati</taxon>
        <taxon>Pseudomonadota</taxon>
        <taxon>Betaproteobacteria</taxon>
        <taxon>Burkholderiales</taxon>
        <taxon>Burkholderiaceae</taxon>
        <taxon>Paraburkholderia</taxon>
    </lineage>
</organism>
<dbReference type="Proteomes" id="UP000571554">
    <property type="component" value="Unassembled WGS sequence"/>
</dbReference>
<dbReference type="SUPFAM" id="SSF52317">
    <property type="entry name" value="Class I glutamine amidotransferase-like"/>
    <property type="match status" value="1"/>
</dbReference>
<keyword evidence="2" id="KW-0238">DNA-binding</keyword>
<keyword evidence="1" id="KW-0805">Transcription regulation</keyword>
<dbReference type="AlphaFoldDB" id="A0A7W9U328"/>
<dbReference type="Gene3D" id="1.10.10.60">
    <property type="entry name" value="Homeodomain-like"/>
    <property type="match status" value="2"/>
</dbReference>
<evidence type="ECO:0000256" key="2">
    <source>
        <dbReference type="ARBA" id="ARBA00023125"/>
    </source>
</evidence>
<evidence type="ECO:0000256" key="3">
    <source>
        <dbReference type="ARBA" id="ARBA00023163"/>
    </source>
</evidence>
<reference evidence="5 6" key="1">
    <citation type="submission" date="2020-08" db="EMBL/GenBank/DDBJ databases">
        <title>Above-ground endophytic microbial communities from plants in different locations in the United States.</title>
        <authorList>
            <person name="Frank C."/>
        </authorList>
    </citation>
    <scope>NUCLEOTIDE SEQUENCE [LARGE SCALE GENOMIC DNA]</scope>
    <source>
        <strain evidence="5 6">WP4_2_2</strain>
    </source>
</reference>
<dbReference type="PANTHER" id="PTHR43130">
    <property type="entry name" value="ARAC-FAMILY TRANSCRIPTIONAL REGULATOR"/>
    <property type="match status" value="1"/>
</dbReference>
<dbReference type="InterPro" id="IPR018062">
    <property type="entry name" value="HTH_AraC-typ_CS"/>
</dbReference>
<dbReference type="SMART" id="SM00342">
    <property type="entry name" value="HTH_ARAC"/>
    <property type="match status" value="1"/>
</dbReference>
<evidence type="ECO:0000313" key="6">
    <source>
        <dbReference type="Proteomes" id="UP000571554"/>
    </source>
</evidence>
<dbReference type="CDD" id="cd03138">
    <property type="entry name" value="GATase1_AraC_2"/>
    <property type="match status" value="1"/>
</dbReference>
<dbReference type="Pfam" id="PF12833">
    <property type="entry name" value="HTH_18"/>
    <property type="match status" value="1"/>
</dbReference>
<proteinExistence type="predicted"/>
<dbReference type="PROSITE" id="PS01124">
    <property type="entry name" value="HTH_ARAC_FAMILY_2"/>
    <property type="match status" value="1"/>
</dbReference>
<keyword evidence="6" id="KW-1185">Reference proteome</keyword>
<dbReference type="InterPro" id="IPR052158">
    <property type="entry name" value="INH-QAR"/>
</dbReference>
<evidence type="ECO:0000256" key="1">
    <source>
        <dbReference type="ARBA" id="ARBA00023015"/>
    </source>
</evidence>
<comment type="caution">
    <text evidence="5">The sequence shown here is derived from an EMBL/GenBank/DDBJ whole genome shotgun (WGS) entry which is preliminary data.</text>
</comment>
<dbReference type="InterPro" id="IPR009057">
    <property type="entry name" value="Homeodomain-like_sf"/>
</dbReference>
<dbReference type="Gene3D" id="3.40.50.880">
    <property type="match status" value="1"/>
</dbReference>
<dbReference type="Pfam" id="PF01965">
    <property type="entry name" value="DJ-1_PfpI"/>
    <property type="match status" value="1"/>
</dbReference>
<name>A0A7W9U328_9BURK</name>
<dbReference type="PANTHER" id="PTHR43130:SF11">
    <property type="entry name" value="TRANSCRIPTIONAL REGULATORY PROTEIN"/>
    <property type="match status" value="1"/>
</dbReference>
<keyword evidence="3" id="KW-0804">Transcription</keyword>
<dbReference type="InterPro" id="IPR029062">
    <property type="entry name" value="Class_I_gatase-like"/>
</dbReference>